<evidence type="ECO:0000313" key="12">
    <source>
        <dbReference type="Proteomes" id="UP000046090"/>
    </source>
</evidence>
<dbReference type="Gene3D" id="3.90.25.10">
    <property type="entry name" value="UDP-galactose 4-epimerase, domain 1"/>
    <property type="match status" value="1"/>
</dbReference>
<evidence type="ECO:0000256" key="5">
    <source>
        <dbReference type="ARBA" id="ARBA00013189"/>
    </source>
</evidence>
<dbReference type="CDD" id="cd05247">
    <property type="entry name" value="UDP_G4E_1_SDR_e"/>
    <property type="match status" value="1"/>
</dbReference>
<reference evidence="12" key="1">
    <citation type="submission" date="2014-12" db="EMBL/GenBank/DDBJ databases">
        <authorList>
            <person name="Smet A."/>
        </authorList>
    </citation>
    <scope>NUCLEOTIDE SEQUENCE [LARGE SCALE GENOMIC DNA]</scope>
</reference>
<comment type="cofactor">
    <cofactor evidence="2 10">
        <name>NAD(+)</name>
        <dbReference type="ChEBI" id="CHEBI:57540"/>
    </cofactor>
</comment>
<evidence type="ECO:0000256" key="3">
    <source>
        <dbReference type="ARBA" id="ARBA00004947"/>
    </source>
</evidence>
<dbReference type="GeneID" id="76197337"/>
<evidence type="ECO:0000256" key="8">
    <source>
        <dbReference type="ARBA" id="ARBA00023235"/>
    </source>
</evidence>
<evidence type="ECO:0000256" key="1">
    <source>
        <dbReference type="ARBA" id="ARBA00000083"/>
    </source>
</evidence>
<dbReference type="GO" id="GO:0003978">
    <property type="term" value="F:UDP-glucose 4-epimerase activity"/>
    <property type="evidence" value="ECO:0007669"/>
    <property type="project" value="UniProtKB-UniRule"/>
</dbReference>
<dbReference type="AlphaFoldDB" id="A0A0K2YAU9"/>
<dbReference type="Pfam" id="PF01370">
    <property type="entry name" value="Epimerase"/>
    <property type="match status" value="1"/>
</dbReference>
<proteinExistence type="inferred from homology"/>
<evidence type="ECO:0000256" key="6">
    <source>
        <dbReference type="ARBA" id="ARBA00018569"/>
    </source>
</evidence>
<dbReference type="RefSeq" id="WP_015107093.1">
    <property type="nucleotide sequence ID" value="NZ_AP026684.1"/>
</dbReference>
<sequence>MLLFTGACGYIGASVARLFLEQTDYKIWIVDNLSTGFEIHAQTLKHLYPERVFFDLLDLSDMDKLESHLATKQAQGHSLQGVLHFAAKLLVEESTRLPLDYYTNNTLNTLQLAKLCVKHGIKHFVFSSTAAVYGQTTQTIDENAPLEPINPYGASKMMSERILLDTAKVAPFACALLRYFNVAGATHFNDYNSLFALGQRAANATHLIKVACECATHKRPSMAIFGNDYPTPDGTCVRDYIHIDDLALAHLQAFKTLQVENKSQIYNVGYGRGYSVAEVVAKVKEISGVDFKVQIQGRRAGDPASLIADNSKILSHTAFKPQYDSLETIIKSAYEWERYLGARPC</sequence>
<dbReference type="UniPathway" id="UPA00214"/>
<dbReference type="InterPro" id="IPR001509">
    <property type="entry name" value="Epimerase_deHydtase"/>
</dbReference>
<keyword evidence="8 10" id="KW-0413">Isomerase</keyword>
<gene>
    <name evidence="11" type="ORF">HHE01_06350</name>
</gene>
<dbReference type="NCBIfam" id="TIGR01179">
    <property type="entry name" value="galE"/>
    <property type="match status" value="1"/>
</dbReference>
<keyword evidence="7 10" id="KW-0520">NAD</keyword>
<comment type="similarity">
    <text evidence="4 10">Belongs to the NAD(P)-dependent epimerase/dehydratase family.</text>
</comment>
<dbReference type="InterPro" id="IPR036291">
    <property type="entry name" value="NAD(P)-bd_dom_sf"/>
</dbReference>
<dbReference type="Proteomes" id="UP000046090">
    <property type="component" value="Unassembled WGS sequence"/>
</dbReference>
<dbReference type="SUPFAM" id="SSF51735">
    <property type="entry name" value="NAD(P)-binding Rossmann-fold domains"/>
    <property type="match status" value="1"/>
</dbReference>
<dbReference type="PANTHER" id="PTHR43725">
    <property type="entry name" value="UDP-GLUCOSE 4-EPIMERASE"/>
    <property type="match status" value="1"/>
</dbReference>
<dbReference type="EC" id="5.1.3.2" evidence="5 10"/>
<evidence type="ECO:0000256" key="10">
    <source>
        <dbReference type="RuleBase" id="RU366046"/>
    </source>
</evidence>
<dbReference type="InterPro" id="IPR005886">
    <property type="entry name" value="UDP_G4E"/>
</dbReference>
<comment type="subunit">
    <text evidence="10">Homodimer.</text>
</comment>
<evidence type="ECO:0000256" key="9">
    <source>
        <dbReference type="ARBA" id="ARBA00023277"/>
    </source>
</evidence>
<name>A0A0K2YAU9_HELHE</name>
<keyword evidence="12" id="KW-1185">Reference proteome</keyword>
<comment type="catalytic activity">
    <reaction evidence="1 10">
        <text>UDP-alpha-D-glucose = UDP-alpha-D-galactose</text>
        <dbReference type="Rhea" id="RHEA:22168"/>
        <dbReference type="ChEBI" id="CHEBI:58885"/>
        <dbReference type="ChEBI" id="CHEBI:66914"/>
        <dbReference type="EC" id="5.1.3.2"/>
    </reaction>
</comment>
<dbReference type="EMBL" id="CDMK01000002">
    <property type="protein sequence ID" value="CRI34834.1"/>
    <property type="molecule type" value="Genomic_DNA"/>
</dbReference>
<organism evidence="11 12">
    <name type="scientific">Helicobacter heilmannii</name>
    <dbReference type="NCBI Taxonomy" id="35817"/>
    <lineage>
        <taxon>Bacteria</taxon>
        <taxon>Pseudomonadati</taxon>
        <taxon>Campylobacterota</taxon>
        <taxon>Epsilonproteobacteria</taxon>
        <taxon>Campylobacterales</taxon>
        <taxon>Helicobacteraceae</taxon>
        <taxon>Helicobacter</taxon>
    </lineage>
</organism>
<dbReference type="GO" id="GO:0033499">
    <property type="term" value="P:galactose catabolic process via UDP-galactose, Leloir pathway"/>
    <property type="evidence" value="ECO:0007669"/>
    <property type="project" value="TreeGrafter"/>
</dbReference>
<evidence type="ECO:0000256" key="4">
    <source>
        <dbReference type="ARBA" id="ARBA00007637"/>
    </source>
</evidence>
<comment type="pathway">
    <text evidence="3 10">Carbohydrate metabolism; galactose metabolism.</text>
</comment>
<dbReference type="PANTHER" id="PTHR43725:SF53">
    <property type="entry name" value="UDP-ARABINOSE 4-EPIMERASE 1"/>
    <property type="match status" value="1"/>
</dbReference>
<accession>A0A0K2YAU9</accession>
<dbReference type="Gene3D" id="3.40.50.720">
    <property type="entry name" value="NAD(P)-binding Rossmann-like Domain"/>
    <property type="match status" value="1"/>
</dbReference>
<evidence type="ECO:0000256" key="2">
    <source>
        <dbReference type="ARBA" id="ARBA00001911"/>
    </source>
</evidence>
<evidence type="ECO:0000256" key="7">
    <source>
        <dbReference type="ARBA" id="ARBA00023027"/>
    </source>
</evidence>
<keyword evidence="9 10" id="KW-0119">Carbohydrate metabolism</keyword>
<evidence type="ECO:0000313" key="11">
    <source>
        <dbReference type="EMBL" id="CRI34834.1"/>
    </source>
</evidence>
<protein>
    <recommendedName>
        <fullName evidence="6 10">UDP-glucose 4-epimerase</fullName>
        <ecNumber evidence="5 10">5.1.3.2</ecNumber>
    </recommendedName>
</protein>